<dbReference type="Proteomes" id="UP000738325">
    <property type="component" value="Unassembled WGS sequence"/>
</dbReference>
<dbReference type="OrthoDB" id="2425473at2759"/>
<organism evidence="1 2">
    <name type="scientific">Dissophora globulifera</name>
    <dbReference type="NCBI Taxonomy" id="979702"/>
    <lineage>
        <taxon>Eukaryota</taxon>
        <taxon>Fungi</taxon>
        <taxon>Fungi incertae sedis</taxon>
        <taxon>Mucoromycota</taxon>
        <taxon>Mortierellomycotina</taxon>
        <taxon>Mortierellomycetes</taxon>
        <taxon>Mortierellales</taxon>
        <taxon>Mortierellaceae</taxon>
        <taxon>Dissophora</taxon>
    </lineage>
</organism>
<dbReference type="EMBL" id="JAAAIP010000011">
    <property type="protein sequence ID" value="KAG0329762.1"/>
    <property type="molecule type" value="Genomic_DNA"/>
</dbReference>
<keyword evidence="2" id="KW-1185">Reference proteome</keyword>
<dbReference type="AlphaFoldDB" id="A0A9P6V0N6"/>
<sequence length="449" mass="50375">MDGIGQVPQQAYHAASNSSSAEPYAHIDQDLLSADIIDPEPICGSLLSLHAASYLKQSELGKVLDRISMNISQGYYSLFALYVDAILAGERAHAKNFKQLMAGLISTLANAESTTDDSHTLRVMRGARDVRDVREEDEASVDKLLLMHQDVLDSLADLQCRVRVLINTTYELFRFKLLNGIDDINDHSLSKSTLAAMLDDAINYIRNWLALDSSTFATSGRTLRDTSRLRPVMSLMESGKLQNISLGLEFVDNVMGLGGTSIPNLRVLMLELGSFSKSIRVNFSRFLSRLTHLVELLLRCNDIEKVYTLIQERIHSIPALERLKLDTQDKYVDIRLQAGIIELSGRFHAAQRIIDDRDITMIRIPFDTDSFASDVSWLDQRYTDRHRALVVEFFGMNNEAVAGVEFRPLDSAAGTSSYGERFRGNNSAMFIRWGDDDYLLSSECIQDSD</sequence>
<proteinExistence type="predicted"/>
<gene>
    <name evidence="1" type="ORF">BGZ99_000498</name>
</gene>
<evidence type="ECO:0000313" key="2">
    <source>
        <dbReference type="Proteomes" id="UP000738325"/>
    </source>
</evidence>
<comment type="caution">
    <text evidence="1">The sequence shown here is derived from an EMBL/GenBank/DDBJ whole genome shotgun (WGS) entry which is preliminary data.</text>
</comment>
<protein>
    <submittedName>
        <fullName evidence="1">Uncharacterized protein</fullName>
    </submittedName>
</protein>
<reference evidence="1" key="1">
    <citation type="journal article" date="2020" name="Fungal Divers.">
        <title>Resolving the Mortierellaceae phylogeny through synthesis of multi-gene phylogenetics and phylogenomics.</title>
        <authorList>
            <person name="Vandepol N."/>
            <person name="Liber J."/>
            <person name="Desiro A."/>
            <person name="Na H."/>
            <person name="Kennedy M."/>
            <person name="Barry K."/>
            <person name="Grigoriev I.V."/>
            <person name="Miller A.N."/>
            <person name="O'Donnell K."/>
            <person name="Stajich J.E."/>
            <person name="Bonito G."/>
        </authorList>
    </citation>
    <scope>NUCLEOTIDE SEQUENCE</scope>
    <source>
        <strain evidence="1">REB-010B</strain>
    </source>
</reference>
<evidence type="ECO:0000313" key="1">
    <source>
        <dbReference type="EMBL" id="KAG0329762.1"/>
    </source>
</evidence>
<name>A0A9P6V0N6_9FUNG</name>
<accession>A0A9P6V0N6</accession>